<dbReference type="InterPro" id="IPR047773">
    <property type="entry name" value="YHYH_dom_bact"/>
</dbReference>
<comment type="caution">
    <text evidence="3">The sequence shown here is derived from an EMBL/GenBank/DDBJ whole genome shotgun (WGS) entry which is preliminary data.</text>
</comment>
<protein>
    <recommendedName>
        <fullName evidence="5">YHYH domain-containing protein</fullName>
    </recommendedName>
</protein>
<evidence type="ECO:0000313" key="4">
    <source>
        <dbReference type="Proteomes" id="UP001519287"/>
    </source>
</evidence>
<dbReference type="NCBIfam" id="NF033223">
    <property type="entry name" value="YHYH_alt"/>
    <property type="match status" value="1"/>
</dbReference>
<feature type="chain" id="PRO_5045684103" description="YHYH domain-containing protein" evidence="2">
    <location>
        <begin position="23"/>
        <end position="236"/>
    </location>
</feature>
<name>A0ABS4IYS1_9BACL</name>
<evidence type="ECO:0000256" key="1">
    <source>
        <dbReference type="SAM" id="MobiDB-lite"/>
    </source>
</evidence>
<evidence type="ECO:0000256" key="2">
    <source>
        <dbReference type="SAM" id="SignalP"/>
    </source>
</evidence>
<evidence type="ECO:0000313" key="3">
    <source>
        <dbReference type="EMBL" id="MBP1992739.1"/>
    </source>
</evidence>
<dbReference type="RefSeq" id="WP_209974002.1">
    <property type="nucleotide sequence ID" value="NZ_JAGGLB010000015.1"/>
</dbReference>
<gene>
    <name evidence="3" type="ORF">J2Z66_004352</name>
</gene>
<reference evidence="3 4" key="1">
    <citation type="submission" date="2021-03" db="EMBL/GenBank/DDBJ databases">
        <title>Genomic Encyclopedia of Type Strains, Phase IV (KMG-IV): sequencing the most valuable type-strain genomes for metagenomic binning, comparative biology and taxonomic classification.</title>
        <authorList>
            <person name="Goeker M."/>
        </authorList>
    </citation>
    <scope>NUCLEOTIDE SEQUENCE [LARGE SCALE GENOMIC DNA]</scope>
    <source>
        <strain evidence="3 4">DSM 26048</strain>
    </source>
</reference>
<accession>A0ABS4IYS1</accession>
<dbReference type="EMBL" id="JAGGLB010000015">
    <property type="protein sequence ID" value="MBP1992739.1"/>
    <property type="molecule type" value="Genomic_DNA"/>
</dbReference>
<organism evidence="3 4">
    <name type="scientific">Paenibacillus eucommiae</name>
    <dbReference type="NCBI Taxonomy" id="1355755"/>
    <lineage>
        <taxon>Bacteria</taxon>
        <taxon>Bacillati</taxon>
        <taxon>Bacillota</taxon>
        <taxon>Bacilli</taxon>
        <taxon>Bacillales</taxon>
        <taxon>Paenibacillaceae</taxon>
        <taxon>Paenibacillus</taxon>
    </lineage>
</organism>
<evidence type="ECO:0008006" key="5">
    <source>
        <dbReference type="Google" id="ProtNLM"/>
    </source>
</evidence>
<proteinExistence type="predicted"/>
<dbReference type="Proteomes" id="UP001519287">
    <property type="component" value="Unassembled WGS sequence"/>
</dbReference>
<keyword evidence="4" id="KW-1185">Reference proteome</keyword>
<keyword evidence="2" id="KW-0732">Signal</keyword>
<feature type="signal peptide" evidence="2">
    <location>
        <begin position="1"/>
        <end position="22"/>
    </location>
</feature>
<sequence length="236" mass="26145">MKWKVLCSALALVFLFAAVASAHPGRTDANGGHTCRTNCEKWGLEYGEYHYHNGGTSSKSSGSKSSSSKGSTSGGSSSSTSKAPASKPKQEKVNPLQASLPTYKITINDTEVDNAYAKYPVLQYKNITYFPMTWEYTQALGIKVDWKKETGFSIAKTDAKASNFTQQKDSYNSSSANYIFKYPAYNVTINGSWLDNYNEEYPVMVYKEITYFPMTWKFAVDELGLTINYDSAQGLA</sequence>
<feature type="region of interest" description="Disordered" evidence="1">
    <location>
        <begin position="55"/>
        <end position="94"/>
    </location>
</feature>
<feature type="compositionally biased region" description="Low complexity" evidence="1">
    <location>
        <begin position="55"/>
        <end position="87"/>
    </location>
</feature>